<feature type="compositionally biased region" description="Basic and acidic residues" evidence="1">
    <location>
        <begin position="1"/>
        <end position="10"/>
    </location>
</feature>
<evidence type="ECO:0000313" key="3">
    <source>
        <dbReference type="Proteomes" id="UP000553632"/>
    </source>
</evidence>
<dbReference type="EMBL" id="JABANO010011614">
    <property type="protein sequence ID" value="KAF4743188.1"/>
    <property type="molecule type" value="Genomic_DNA"/>
</dbReference>
<evidence type="ECO:0000256" key="1">
    <source>
        <dbReference type="SAM" id="MobiDB-lite"/>
    </source>
</evidence>
<feature type="non-terminal residue" evidence="2">
    <location>
        <position position="1"/>
    </location>
</feature>
<feature type="region of interest" description="Disordered" evidence="1">
    <location>
        <begin position="147"/>
        <end position="198"/>
    </location>
</feature>
<sequence length="214" mass="24504">MPDVSRRRASVESLSVTKNVQEKKKGSGKRKSKKTRRKGRSRSQLQGPTTLTWPLSPKVKEVELGGNITRLKVAGQPSGNLLLDFLKEQRIKQRFAPQRKNRTQGSWDKLHHVTFSKDNSVYSSYVREYFDRPRVPNDTFYNMLLSQLGSTKPKRPRRSTSLPNIQAGSDRRHSGSGGSFPWRRKPRAVGSGLPKLPSLQRRFNTTNELFRVPY</sequence>
<dbReference type="Proteomes" id="UP000553632">
    <property type="component" value="Unassembled WGS sequence"/>
</dbReference>
<organism evidence="2 3">
    <name type="scientific">Perkinsus olseni</name>
    <name type="common">Perkinsus atlanticus</name>
    <dbReference type="NCBI Taxonomy" id="32597"/>
    <lineage>
        <taxon>Eukaryota</taxon>
        <taxon>Sar</taxon>
        <taxon>Alveolata</taxon>
        <taxon>Perkinsozoa</taxon>
        <taxon>Perkinsea</taxon>
        <taxon>Perkinsida</taxon>
        <taxon>Perkinsidae</taxon>
        <taxon>Perkinsus</taxon>
    </lineage>
</organism>
<name>A0A7J6TD70_PEROL</name>
<keyword evidence="3" id="KW-1185">Reference proteome</keyword>
<reference evidence="2 3" key="1">
    <citation type="submission" date="2020-04" db="EMBL/GenBank/DDBJ databases">
        <title>Perkinsus olseni comparative genomics.</title>
        <authorList>
            <person name="Bogema D.R."/>
        </authorList>
    </citation>
    <scope>NUCLEOTIDE SEQUENCE [LARGE SCALE GENOMIC DNA]</scope>
    <source>
        <strain evidence="2 3">ATCC PRA-207</strain>
    </source>
</reference>
<proteinExistence type="predicted"/>
<gene>
    <name evidence="2" type="ORF">FOZ63_001426</name>
</gene>
<protein>
    <submittedName>
        <fullName evidence="2">Uncharacterized protein</fullName>
    </submittedName>
</protein>
<feature type="compositionally biased region" description="Polar residues" evidence="1">
    <location>
        <begin position="44"/>
        <end position="53"/>
    </location>
</feature>
<comment type="caution">
    <text evidence="2">The sequence shown here is derived from an EMBL/GenBank/DDBJ whole genome shotgun (WGS) entry which is preliminary data.</text>
</comment>
<feature type="region of interest" description="Disordered" evidence="1">
    <location>
        <begin position="1"/>
        <end position="53"/>
    </location>
</feature>
<dbReference type="AlphaFoldDB" id="A0A7J6TD70"/>
<evidence type="ECO:0000313" key="2">
    <source>
        <dbReference type="EMBL" id="KAF4743188.1"/>
    </source>
</evidence>
<feature type="compositionally biased region" description="Basic residues" evidence="1">
    <location>
        <begin position="26"/>
        <end position="41"/>
    </location>
</feature>
<accession>A0A7J6TD70</accession>